<dbReference type="SUPFAM" id="SSF101960">
    <property type="entry name" value="Stabilizer of iron transporter SufD"/>
    <property type="match status" value="1"/>
</dbReference>
<dbReference type="GO" id="GO:0016226">
    <property type="term" value="P:iron-sulfur cluster assembly"/>
    <property type="evidence" value="ECO:0007669"/>
    <property type="project" value="InterPro"/>
</dbReference>
<dbReference type="InterPro" id="IPR037284">
    <property type="entry name" value="SUF_FeS_clus_asmbl_SufBD_sf"/>
</dbReference>
<dbReference type="InterPro" id="IPR055346">
    <property type="entry name" value="Fe-S_cluster_assembly_SufBD"/>
</dbReference>
<proteinExistence type="predicted"/>
<dbReference type="EMBL" id="CP053708">
    <property type="protein sequence ID" value="QKE90533.1"/>
    <property type="molecule type" value="Genomic_DNA"/>
</dbReference>
<name>A0A6M8HPY5_9PROT</name>
<dbReference type="Pfam" id="PF01458">
    <property type="entry name" value="SUFBD_core"/>
    <property type="match status" value="1"/>
</dbReference>
<dbReference type="NCBIfam" id="TIGR01981">
    <property type="entry name" value="sufD"/>
    <property type="match status" value="1"/>
</dbReference>
<dbReference type="InterPro" id="IPR011542">
    <property type="entry name" value="SUF_FeS_clus_asmbl_SufD"/>
</dbReference>
<gene>
    <name evidence="2" type="primary">sufD</name>
    <name evidence="2" type="ORF">HN018_11270</name>
</gene>
<dbReference type="Proteomes" id="UP000500767">
    <property type="component" value="Chromosome"/>
</dbReference>
<accession>A0A6M8HPY5</accession>
<sequence>MNAILPLGSAEPAANAVGFLAHYEATRDRLAGDVSARDEAANWLRRHGFPSRREEAWRYTSLRPVWDTAFEQQSVDGAAAERLFRAVMTNAGLDVDGEAALKRLVFVNGVLSTALTTASRALFTGPELGEPLRHPMVALNTMLATDGATIHVPAGVDGGRLLIVTLGLGTGGAAAFHLRHRIVLEQGASLSLFEIASGEGTYLHETVSDFSVALGAHARHVRLQQDAPDAFSFSTIRAAVAERGAYDGFNLALGASLARHEVHATLSGPHGAVHVNGAQLLGGQQVADLTSVISHEAPDCISRQTVKNVLTERSRGVFQGKIFVARIAQKTDGYQMNQALLLSENAEIDCKPELEIYADDVKCSHGATAGALDEEQLFYMRSRGVPETEARSILVRAFLDDALALVEDELVRGVLDRAVEHWWVGRIT</sequence>
<dbReference type="PANTHER" id="PTHR43575">
    <property type="entry name" value="PROTEIN ABCI7, CHLOROPLASTIC"/>
    <property type="match status" value="1"/>
</dbReference>
<evidence type="ECO:0000259" key="1">
    <source>
        <dbReference type="Pfam" id="PF01458"/>
    </source>
</evidence>
<dbReference type="KEGG" id="lck:HN018_11270"/>
<evidence type="ECO:0000313" key="2">
    <source>
        <dbReference type="EMBL" id="QKE90533.1"/>
    </source>
</evidence>
<dbReference type="PANTHER" id="PTHR43575:SF1">
    <property type="entry name" value="PROTEIN ABCI7, CHLOROPLASTIC"/>
    <property type="match status" value="1"/>
</dbReference>
<organism evidence="2 3">
    <name type="scientific">Lichenicola cladoniae</name>
    <dbReference type="NCBI Taxonomy" id="1484109"/>
    <lineage>
        <taxon>Bacteria</taxon>
        <taxon>Pseudomonadati</taxon>
        <taxon>Pseudomonadota</taxon>
        <taxon>Alphaproteobacteria</taxon>
        <taxon>Acetobacterales</taxon>
        <taxon>Acetobacteraceae</taxon>
        <taxon>Lichenicola</taxon>
    </lineage>
</organism>
<feature type="domain" description="SUF system FeS cluster assembly SufBD core" evidence="1">
    <location>
        <begin position="173"/>
        <end position="398"/>
    </location>
</feature>
<protein>
    <submittedName>
        <fullName evidence="2">Fe-S cluster assembly protein SufD</fullName>
    </submittedName>
</protein>
<reference evidence="2 3" key="1">
    <citation type="journal article" date="2014" name="World J. Microbiol. Biotechnol.">
        <title>Biodiversity and physiological characteristics of Antarctic and Arctic lichens-associated bacteria.</title>
        <authorList>
            <person name="Lee Y.M."/>
            <person name="Kim E.H."/>
            <person name="Lee H.K."/>
            <person name="Hong S.G."/>
        </authorList>
    </citation>
    <scope>NUCLEOTIDE SEQUENCE [LARGE SCALE GENOMIC DNA]</scope>
    <source>
        <strain evidence="2 3">PAMC 26569</strain>
    </source>
</reference>
<dbReference type="AlphaFoldDB" id="A0A6M8HPY5"/>
<dbReference type="InterPro" id="IPR000825">
    <property type="entry name" value="SUF_FeS_clus_asmbl_SufBD_core"/>
</dbReference>
<evidence type="ECO:0000313" key="3">
    <source>
        <dbReference type="Proteomes" id="UP000500767"/>
    </source>
</evidence>
<keyword evidence="3" id="KW-1185">Reference proteome</keyword>
<dbReference type="RefSeq" id="WP_171835481.1">
    <property type="nucleotide sequence ID" value="NZ_CP053708.1"/>
</dbReference>